<dbReference type="PANTHER" id="PTHR34477">
    <property type="entry name" value="UPF0213 PROTEIN YHBQ"/>
    <property type="match status" value="1"/>
</dbReference>
<feature type="domain" description="GIY-YIG" evidence="2">
    <location>
        <begin position="1"/>
        <end position="75"/>
    </location>
</feature>
<dbReference type="Proteomes" id="UP001500575">
    <property type="component" value="Unassembled WGS sequence"/>
</dbReference>
<dbReference type="InterPro" id="IPR000305">
    <property type="entry name" value="GIY-YIG_endonuc"/>
</dbReference>
<dbReference type="Gene3D" id="3.40.1440.10">
    <property type="entry name" value="GIY-YIG endonuclease"/>
    <property type="match status" value="1"/>
</dbReference>
<name>A0ABP5JSI5_9ACTN</name>
<organism evidence="3 4">
    <name type="scientific">Nocardioides bigeumensis</name>
    <dbReference type="NCBI Taxonomy" id="433657"/>
    <lineage>
        <taxon>Bacteria</taxon>
        <taxon>Bacillati</taxon>
        <taxon>Actinomycetota</taxon>
        <taxon>Actinomycetes</taxon>
        <taxon>Propionibacteriales</taxon>
        <taxon>Nocardioidaceae</taxon>
        <taxon>Nocardioides</taxon>
    </lineage>
</organism>
<evidence type="ECO:0000313" key="3">
    <source>
        <dbReference type="EMBL" id="GAA2119357.1"/>
    </source>
</evidence>
<dbReference type="InterPro" id="IPR050190">
    <property type="entry name" value="UPF0213_domain"/>
</dbReference>
<accession>A0ABP5JSI5</accession>
<dbReference type="CDD" id="cd10456">
    <property type="entry name" value="GIY-YIG_UPF0213"/>
    <property type="match status" value="1"/>
</dbReference>
<evidence type="ECO:0000313" key="4">
    <source>
        <dbReference type="Proteomes" id="UP001500575"/>
    </source>
</evidence>
<dbReference type="PROSITE" id="PS50164">
    <property type="entry name" value="GIY_YIG"/>
    <property type="match status" value="1"/>
</dbReference>
<protein>
    <submittedName>
        <fullName evidence="3">GIY-YIG nuclease family protein</fullName>
    </submittedName>
</protein>
<gene>
    <name evidence="3" type="ORF">GCM10009843_12000</name>
</gene>
<comment type="similarity">
    <text evidence="1">Belongs to the UPF0213 family.</text>
</comment>
<comment type="caution">
    <text evidence="3">The sequence shown here is derived from an EMBL/GenBank/DDBJ whole genome shotgun (WGS) entry which is preliminary data.</text>
</comment>
<reference evidence="4" key="1">
    <citation type="journal article" date="2019" name="Int. J. Syst. Evol. Microbiol.">
        <title>The Global Catalogue of Microorganisms (GCM) 10K type strain sequencing project: providing services to taxonomists for standard genome sequencing and annotation.</title>
        <authorList>
            <consortium name="The Broad Institute Genomics Platform"/>
            <consortium name="The Broad Institute Genome Sequencing Center for Infectious Disease"/>
            <person name="Wu L."/>
            <person name="Ma J."/>
        </authorList>
    </citation>
    <scope>NUCLEOTIDE SEQUENCE [LARGE SCALE GENOMIC DNA]</scope>
    <source>
        <strain evidence="4">JCM 16021</strain>
    </source>
</reference>
<dbReference type="EMBL" id="BAAAQQ010000003">
    <property type="protein sequence ID" value="GAA2119357.1"/>
    <property type="molecule type" value="Genomic_DNA"/>
</dbReference>
<evidence type="ECO:0000259" key="2">
    <source>
        <dbReference type="PROSITE" id="PS50164"/>
    </source>
</evidence>
<evidence type="ECO:0000256" key="1">
    <source>
        <dbReference type="ARBA" id="ARBA00007435"/>
    </source>
</evidence>
<dbReference type="SUPFAM" id="SSF82771">
    <property type="entry name" value="GIY-YIG endonuclease"/>
    <property type="match status" value="1"/>
</dbReference>
<dbReference type="InterPro" id="IPR035901">
    <property type="entry name" value="GIY-YIG_endonuc_sf"/>
</dbReference>
<proteinExistence type="inferred from homology"/>
<dbReference type="PANTHER" id="PTHR34477:SF1">
    <property type="entry name" value="UPF0213 PROTEIN YHBQ"/>
    <property type="match status" value="1"/>
</dbReference>
<keyword evidence="4" id="KW-1185">Reference proteome</keyword>
<dbReference type="Pfam" id="PF01541">
    <property type="entry name" value="GIY-YIG"/>
    <property type="match status" value="1"/>
</dbReference>
<dbReference type="RefSeq" id="WP_344302760.1">
    <property type="nucleotide sequence ID" value="NZ_BAAAQQ010000003.1"/>
</dbReference>
<sequence length="104" mass="12264">MAWVYILRCSDDSYYVGSTTNIEARLYQHQVGEGAAYTRRRRPVELVWSCQFERVDEAFAFEKRVQNWSRAKREALIEGRWDDLPLLARGRTGWIKRGHPDSTL</sequence>